<dbReference type="EMBL" id="AP025319">
    <property type="protein sequence ID" value="BDD12672.1"/>
    <property type="molecule type" value="Genomic_DNA"/>
</dbReference>
<dbReference type="Proteomes" id="UP001348817">
    <property type="component" value="Plasmid pFA5"/>
</dbReference>
<accession>A0AAU9CXZ1</accession>
<keyword evidence="3" id="KW-1185">Reference proteome</keyword>
<feature type="region of interest" description="Disordered" evidence="1">
    <location>
        <begin position="1"/>
        <end position="20"/>
    </location>
</feature>
<gene>
    <name evidence="2" type="ORF">FUAX_51040</name>
</gene>
<dbReference type="KEGG" id="fax:FUAX_51040"/>
<evidence type="ECO:0000256" key="1">
    <source>
        <dbReference type="SAM" id="MobiDB-lite"/>
    </source>
</evidence>
<organism evidence="2 3">
    <name type="scientific">Fulvitalea axinellae</name>
    <dbReference type="NCBI Taxonomy" id="1182444"/>
    <lineage>
        <taxon>Bacteria</taxon>
        <taxon>Pseudomonadati</taxon>
        <taxon>Bacteroidota</taxon>
        <taxon>Cytophagia</taxon>
        <taxon>Cytophagales</taxon>
        <taxon>Persicobacteraceae</taxon>
        <taxon>Fulvitalea</taxon>
    </lineage>
</organism>
<reference evidence="2 3" key="1">
    <citation type="submission" date="2021-12" db="EMBL/GenBank/DDBJ databases">
        <title>Genome sequencing of bacteria with rrn-lacking chromosome and rrn-plasmid.</title>
        <authorList>
            <person name="Anda M."/>
            <person name="Iwasaki W."/>
        </authorList>
    </citation>
    <scope>NUCLEOTIDE SEQUENCE [LARGE SCALE GENOMIC DNA]</scope>
    <source>
        <strain evidence="2 3">DSM 100852</strain>
        <plasmid evidence="2 3">pFA5</plasmid>
    </source>
</reference>
<keyword evidence="2" id="KW-0614">Plasmid</keyword>
<evidence type="ECO:0000313" key="3">
    <source>
        <dbReference type="Proteomes" id="UP001348817"/>
    </source>
</evidence>
<proteinExistence type="predicted"/>
<sequence>MFARRQRTSQKKTPPAPSSQAIQCAVGFEVEVKNWNTWKPVMPEVLFESFGRYKEEYRKAHSKKDLLFKGKDFDLTADRPTEDSVPEFVTKPFAETPEGLDQMREVFRRIQGMLHSMHAKALEYPERLQSINRFAKEGKVVDPEASIDALEQPDLHPQANVGIRLGSVPELFERSGRFPAKRKADERLTRIKYVNTPEAQAEMRSMVRVKQRVLDAIERFRMWYEPYPDWEPSETFIGLCCYLAHYLDCPMINFKTYTKSAFPIMARTDFAAMYELLPPQEFFYFQLGGGIHFQTLFELIRFESNGDMPLDLKNQIFEKGTRQDQDQPLVDQINGLSRENWLLNITQGMDLLTERNYPGLDDQADELDTLGSWGETYDRVGTQPKRVPILELRRIQYVRDIDELSAVADDIFHTVLELNGTRMPVPPSAEASGQSPAHS</sequence>
<dbReference type="RefSeq" id="WP_338395815.1">
    <property type="nucleotide sequence ID" value="NZ_AP025319.1"/>
</dbReference>
<feature type="compositionally biased region" description="Basic residues" evidence="1">
    <location>
        <begin position="1"/>
        <end position="10"/>
    </location>
</feature>
<name>A0AAU9CXZ1_9BACT</name>
<dbReference type="AlphaFoldDB" id="A0AAU9CXZ1"/>
<evidence type="ECO:0000313" key="2">
    <source>
        <dbReference type="EMBL" id="BDD12672.1"/>
    </source>
</evidence>
<protein>
    <submittedName>
        <fullName evidence="2">Uncharacterized protein</fullName>
    </submittedName>
</protein>
<geneLocation type="plasmid" evidence="2 3">
    <name>pFA5</name>
</geneLocation>